<comment type="caution">
    <text evidence="5">The sequence shown here is derived from an EMBL/GenBank/DDBJ whole genome shotgun (WGS) entry which is preliminary data.</text>
</comment>
<evidence type="ECO:0000313" key="5">
    <source>
        <dbReference type="EMBL" id="OUZ18178.1"/>
    </source>
</evidence>
<dbReference type="InterPro" id="IPR006439">
    <property type="entry name" value="HAD-SF_hydro_IA"/>
</dbReference>
<evidence type="ECO:0000256" key="4">
    <source>
        <dbReference type="ARBA" id="ARBA00022842"/>
    </source>
</evidence>
<dbReference type="Proteomes" id="UP000196503">
    <property type="component" value="Unassembled WGS sequence"/>
</dbReference>
<organism evidence="5 6">
    <name type="scientific">Enterococcus cecorum</name>
    <dbReference type="NCBI Taxonomy" id="44008"/>
    <lineage>
        <taxon>Bacteria</taxon>
        <taxon>Bacillati</taxon>
        <taxon>Bacillota</taxon>
        <taxon>Bacilli</taxon>
        <taxon>Lactobacillales</taxon>
        <taxon>Enterococcaceae</taxon>
        <taxon>Enterococcus</taxon>
    </lineage>
</organism>
<dbReference type="AlphaFoldDB" id="A0A200HZM1"/>
<sequence>MRAIIFDLDDTLYDPMQPFNQAYQKHLPQMAATVSVDQFYLKSRAISDALFEKQQLGQIDIKEVQKIRIIEAAKAFGYEVTEDLAMAFQDTYAYYQGHLTLLEGYAAFFKKCQEQGIFLGVITNGPGDLQRKKIHSLQLDQYIPEKYWLISGEVDLMKPQREIFEYYQKAHQLDRAIYVGDSFENDVIGANQVNWPVYWFNHRQRQKPANHATFKYQEVSHLAELLMALQQELAI</sequence>
<dbReference type="InterPro" id="IPR023214">
    <property type="entry name" value="HAD_sf"/>
</dbReference>
<dbReference type="EMBL" id="NIBL01000002">
    <property type="protein sequence ID" value="OUZ18178.1"/>
    <property type="molecule type" value="Genomic_DNA"/>
</dbReference>
<dbReference type="PANTHER" id="PTHR46470:SF2">
    <property type="entry name" value="GLYCERALDEHYDE 3-PHOSPHATE PHOSPHATASE"/>
    <property type="match status" value="1"/>
</dbReference>
<accession>A0A200HZM1</accession>
<dbReference type="InterPro" id="IPR036412">
    <property type="entry name" value="HAD-like_sf"/>
</dbReference>
<reference evidence="5 6" key="1">
    <citation type="submission" date="2017-05" db="EMBL/GenBank/DDBJ databases">
        <title>The Genome Sequence of Enterococcus faecium 2D5_DIV0622.</title>
        <authorList>
            <consortium name="The Broad Institute Genomics Platform"/>
            <consortium name="The Broad Institute Genomic Center for Infectious Diseases"/>
            <person name="Earl A."/>
            <person name="Manson A."/>
            <person name="Schwartman J."/>
            <person name="Gilmore M."/>
            <person name="Abouelleil A."/>
            <person name="Cao P."/>
            <person name="Chapman S."/>
            <person name="Cusick C."/>
            <person name="Shea T."/>
            <person name="Young S."/>
            <person name="Neafsey D."/>
            <person name="Nusbaum C."/>
            <person name="Birren B."/>
        </authorList>
    </citation>
    <scope>NUCLEOTIDE SEQUENCE [LARGE SCALE GENOMIC DNA]</scope>
    <source>
        <strain evidence="5 6">2D5_DIV0622</strain>
    </source>
</reference>
<dbReference type="GO" id="GO:0044281">
    <property type="term" value="P:small molecule metabolic process"/>
    <property type="evidence" value="ECO:0007669"/>
    <property type="project" value="UniProtKB-ARBA"/>
</dbReference>
<evidence type="ECO:0000256" key="2">
    <source>
        <dbReference type="ARBA" id="ARBA00022723"/>
    </source>
</evidence>
<dbReference type="PANTHER" id="PTHR46470">
    <property type="entry name" value="N-ACYLNEURAMINATE-9-PHOSPHATASE"/>
    <property type="match status" value="1"/>
</dbReference>
<name>A0A200HZM1_9ENTE</name>
<keyword evidence="4" id="KW-0460">Magnesium</keyword>
<evidence type="ECO:0008006" key="7">
    <source>
        <dbReference type="Google" id="ProtNLM"/>
    </source>
</evidence>
<dbReference type="Gene3D" id="3.40.50.1000">
    <property type="entry name" value="HAD superfamily/HAD-like"/>
    <property type="match status" value="1"/>
</dbReference>
<protein>
    <recommendedName>
        <fullName evidence="7">HAD family hydrolase</fullName>
    </recommendedName>
</protein>
<dbReference type="InterPro" id="IPR023198">
    <property type="entry name" value="PGP-like_dom2"/>
</dbReference>
<dbReference type="SUPFAM" id="SSF56784">
    <property type="entry name" value="HAD-like"/>
    <property type="match status" value="1"/>
</dbReference>
<dbReference type="Pfam" id="PF00702">
    <property type="entry name" value="Hydrolase"/>
    <property type="match status" value="1"/>
</dbReference>
<dbReference type="GO" id="GO:0016791">
    <property type="term" value="F:phosphatase activity"/>
    <property type="evidence" value="ECO:0007669"/>
    <property type="project" value="TreeGrafter"/>
</dbReference>
<dbReference type="InterPro" id="IPR051400">
    <property type="entry name" value="HAD-like_hydrolase"/>
</dbReference>
<dbReference type="SFLD" id="SFLDS00003">
    <property type="entry name" value="Haloacid_Dehalogenase"/>
    <property type="match status" value="1"/>
</dbReference>
<proteinExistence type="predicted"/>
<evidence type="ECO:0000256" key="3">
    <source>
        <dbReference type="ARBA" id="ARBA00022801"/>
    </source>
</evidence>
<gene>
    <name evidence="5" type="ORF">A5869_001660</name>
</gene>
<evidence type="ECO:0000256" key="1">
    <source>
        <dbReference type="ARBA" id="ARBA00001946"/>
    </source>
</evidence>
<comment type="cofactor">
    <cofactor evidence="1">
        <name>Mg(2+)</name>
        <dbReference type="ChEBI" id="CHEBI:18420"/>
    </cofactor>
</comment>
<dbReference type="SFLD" id="SFLDG01129">
    <property type="entry name" value="C1.5:_HAD__Beta-PGM__Phosphata"/>
    <property type="match status" value="1"/>
</dbReference>
<evidence type="ECO:0000313" key="6">
    <source>
        <dbReference type="Proteomes" id="UP000196503"/>
    </source>
</evidence>
<keyword evidence="3" id="KW-0378">Hydrolase</keyword>
<dbReference type="Gene3D" id="1.10.150.240">
    <property type="entry name" value="Putative phosphatase, domain 2"/>
    <property type="match status" value="1"/>
</dbReference>
<dbReference type="NCBIfam" id="TIGR01549">
    <property type="entry name" value="HAD-SF-IA-v1"/>
    <property type="match status" value="1"/>
</dbReference>
<dbReference type="GO" id="GO:0046872">
    <property type="term" value="F:metal ion binding"/>
    <property type="evidence" value="ECO:0007669"/>
    <property type="project" value="UniProtKB-KW"/>
</dbReference>
<keyword evidence="2" id="KW-0479">Metal-binding</keyword>